<evidence type="ECO:0000313" key="1">
    <source>
        <dbReference type="EMBL" id="MQA39955.1"/>
    </source>
</evidence>
<accession>A0A6A7N4J7</accession>
<comment type="caution">
    <text evidence="1">The sequence shown here is derived from an EMBL/GenBank/DDBJ whole genome shotgun (WGS) entry which is preliminary data.</text>
</comment>
<dbReference type="SUPFAM" id="SSF53335">
    <property type="entry name" value="S-adenosyl-L-methionine-dependent methyltransferases"/>
    <property type="match status" value="2"/>
</dbReference>
<keyword evidence="2" id="KW-1185">Reference proteome</keyword>
<reference evidence="1 2" key="1">
    <citation type="submission" date="2019-10" db="EMBL/GenBank/DDBJ databases">
        <title>Two novel species isolated from a subtropical stream in China.</title>
        <authorList>
            <person name="Lu H."/>
        </authorList>
    </citation>
    <scope>NUCLEOTIDE SEQUENCE [LARGE SCALE GENOMIC DNA]</scope>
    <source>
        <strain evidence="1 2">FT29W</strain>
    </source>
</reference>
<protein>
    <recommendedName>
        <fullName evidence="3">Class I SAM-dependent methyltransferase</fullName>
    </recommendedName>
</protein>
<evidence type="ECO:0000313" key="2">
    <source>
        <dbReference type="Proteomes" id="UP000440498"/>
    </source>
</evidence>
<evidence type="ECO:0008006" key="3">
    <source>
        <dbReference type="Google" id="ProtNLM"/>
    </source>
</evidence>
<dbReference type="InterPro" id="IPR029063">
    <property type="entry name" value="SAM-dependent_MTases_sf"/>
</dbReference>
<sequence length="239" mass="26479">MGWIFNHAIDGGQADFDEPIEDLTPRDRARLYAYANQKTHVDELIHAFGKLLADVGAVQNATVIDIGCGPFTGGLALANQVGVHFPYRYFGIDRAHSMLAFGRELADELFVRGVMHPETVVSFHTHLDNVDFGLRRAAEATIFVLSFLLASSTINVEDLVAEMVRACDRAALGRVIVLYTNAAGPTARRNFAPFKAAMEKTGFAMHIEAIEQFEDTEKPRPIHYALFVRQPITLSIAEF</sequence>
<dbReference type="EMBL" id="WHUG01000006">
    <property type="protein sequence ID" value="MQA39955.1"/>
    <property type="molecule type" value="Genomic_DNA"/>
</dbReference>
<dbReference type="AlphaFoldDB" id="A0A6A7N4J7"/>
<name>A0A6A7N4J7_9BURK</name>
<organism evidence="1 2">
    <name type="scientific">Rugamonas aquatica</name>
    <dbReference type="NCBI Taxonomy" id="2743357"/>
    <lineage>
        <taxon>Bacteria</taxon>
        <taxon>Pseudomonadati</taxon>
        <taxon>Pseudomonadota</taxon>
        <taxon>Betaproteobacteria</taxon>
        <taxon>Burkholderiales</taxon>
        <taxon>Oxalobacteraceae</taxon>
        <taxon>Telluria group</taxon>
        <taxon>Rugamonas</taxon>
    </lineage>
</organism>
<proteinExistence type="predicted"/>
<gene>
    <name evidence="1" type="ORF">GEV02_17535</name>
</gene>
<dbReference type="Gene3D" id="3.40.50.150">
    <property type="entry name" value="Vaccinia Virus protein VP39"/>
    <property type="match status" value="1"/>
</dbReference>
<dbReference type="Proteomes" id="UP000440498">
    <property type="component" value="Unassembled WGS sequence"/>
</dbReference>
<dbReference type="RefSeq" id="WP_152839190.1">
    <property type="nucleotide sequence ID" value="NZ_WHUG01000006.1"/>
</dbReference>